<reference evidence="9 10" key="1">
    <citation type="submission" date="2018-07" db="EMBL/GenBank/DDBJ databases">
        <title>High-quality-draft genome sequence of Gaiella occulta.</title>
        <authorList>
            <person name="Severino R."/>
            <person name="Froufe H.J.C."/>
            <person name="Rainey F.A."/>
            <person name="Barroso C."/>
            <person name="Albuquerque L."/>
            <person name="Lobo-Da-Cunha A."/>
            <person name="Da Costa M.S."/>
            <person name="Egas C."/>
        </authorList>
    </citation>
    <scope>NUCLEOTIDE SEQUENCE [LARGE SCALE GENOMIC DNA]</scope>
    <source>
        <strain evidence="9 10">F2-233</strain>
    </source>
</reference>
<dbReference type="InterPro" id="IPR036429">
    <property type="entry name" value="SpoA-like_sf"/>
</dbReference>
<gene>
    <name evidence="9" type="ORF">Gocc_0412</name>
</gene>
<dbReference type="GO" id="GO:0005886">
    <property type="term" value="C:plasma membrane"/>
    <property type="evidence" value="ECO:0007669"/>
    <property type="project" value="UniProtKB-SubCell"/>
</dbReference>
<dbReference type="RefSeq" id="WP_220150392.1">
    <property type="nucleotide sequence ID" value="NZ_QQZY01000001.1"/>
</dbReference>
<dbReference type="PRINTS" id="PR00956">
    <property type="entry name" value="FLGMOTORFLIN"/>
</dbReference>
<comment type="caution">
    <text evidence="9">The sequence shown here is derived from an EMBL/GenBank/DDBJ whole genome shotgun (WGS) entry which is preliminary data.</text>
</comment>
<proteinExistence type="inferred from homology"/>
<protein>
    <submittedName>
        <fullName evidence="9">FliN: flagellar motor switch protein FliN</fullName>
    </submittedName>
</protein>
<dbReference type="InterPro" id="IPR001172">
    <property type="entry name" value="FliN_T3SS_HrcQb"/>
</dbReference>
<sequence length="139" mass="14064">MTERGSPIEETEVAAAPATPEPANAHAAPELVGPADGAAVTAPLSRGSGDSLADVGALLDVPLDVTVELGRAQLSIRDFAALAPGSVVGLDKLAGEALDILVNGKLLARGEVVVIDDEFGVRITEIVTAQDRHGDPAVL</sequence>
<evidence type="ECO:0000256" key="6">
    <source>
        <dbReference type="ARBA" id="ARBA00023136"/>
    </source>
</evidence>
<dbReference type="GO" id="GO:0003774">
    <property type="term" value="F:cytoskeletal motor activity"/>
    <property type="evidence" value="ECO:0007669"/>
    <property type="project" value="InterPro"/>
</dbReference>
<dbReference type="InterPro" id="IPR001543">
    <property type="entry name" value="FliN-like_C"/>
</dbReference>
<keyword evidence="9" id="KW-0282">Flagellum</keyword>
<evidence type="ECO:0000256" key="1">
    <source>
        <dbReference type="ARBA" id="ARBA00004413"/>
    </source>
</evidence>
<dbReference type="Proteomes" id="UP000254134">
    <property type="component" value="Unassembled WGS sequence"/>
</dbReference>
<keyword evidence="9" id="KW-0969">Cilium</keyword>
<dbReference type="NCBIfam" id="TIGR02480">
    <property type="entry name" value="fliN"/>
    <property type="match status" value="1"/>
</dbReference>
<accession>A0A7M2Z2L8</accession>
<dbReference type="SUPFAM" id="SSF101801">
    <property type="entry name" value="Surface presentation of antigens (SPOA)"/>
    <property type="match status" value="1"/>
</dbReference>
<evidence type="ECO:0000256" key="5">
    <source>
        <dbReference type="ARBA" id="ARBA00022779"/>
    </source>
</evidence>
<keyword evidence="5" id="KW-0283">Flagellar rotation</keyword>
<evidence type="ECO:0000259" key="8">
    <source>
        <dbReference type="Pfam" id="PF01052"/>
    </source>
</evidence>
<reference evidence="10" key="2">
    <citation type="journal article" date="2019" name="MicrobiologyOpen">
        <title>High-quality draft genome sequence of Gaiella occulta isolated from a 150 meter deep mineral water borehole and comparison with the genome sequences of other deep-branching lineages of the phylum Actinobacteria.</title>
        <authorList>
            <person name="Severino R."/>
            <person name="Froufe H.J.C."/>
            <person name="Barroso C."/>
            <person name="Albuquerque L."/>
            <person name="Lobo-da-Cunha A."/>
            <person name="da Costa M.S."/>
            <person name="Egas C."/>
        </authorList>
    </citation>
    <scope>NUCLEOTIDE SEQUENCE [LARGE SCALE GENOMIC DNA]</scope>
    <source>
        <strain evidence="10">F2-233</strain>
    </source>
</reference>
<keyword evidence="6" id="KW-0472">Membrane</keyword>
<keyword evidence="9" id="KW-0966">Cell projection</keyword>
<dbReference type="InterPro" id="IPR012826">
    <property type="entry name" value="FliN"/>
</dbReference>
<dbReference type="AlphaFoldDB" id="A0A7M2Z2L8"/>
<dbReference type="GO" id="GO:0006935">
    <property type="term" value="P:chemotaxis"/>
    <property type="evidence" value="ECO:0007669"/>
    <property type="project" value="UniProtKB-KW"/>
</dbReference>
<evidence type="ECO:0000256" key="3">
    <source>
        <dbReference type="ARBA" id="ARBA00022475"/>
    </source>
</evidence>
<feature type="compositionally biased region" description="Low complexity" evidence="7">
    <location>
        <begin position="13"/>
        <end position="29"/>
    </location>
</feature>
<dbReference type="InterPro" id="IPR051469">
    <property type="entry name" value="FliN/MopA/SpaO"/>
</dbReference>
<organism evidence="9 10">
    <name type="scientific">Gaiella occulta</name>
    <dbReference type="NCBI Taxonomy" id="1002870"/>
    <lineage>
        <taxon>Bacteria</taxon>
        <taxon>Bacillati</taxon>
        <taxon>Actinomycetota</taxon>
        <taxon>Thermoleophilia</taxon>
        <taxon>Gaiellales</taxon>
        <taxon>Gaiellaceae</taxon>
        <taxon>Gaiella</taxon>
    </lineage>
</organism>
<keyword evidence="4" id="KW-0145">Chemotaxis</keyword>
<evidence type="ECO:0000256" key="2">
    <source>
        <dbReference type="ARBA" id="ARBA00009226"/>
    </source>
</evidence>
<evidence type="ECO:0000313" key="9">
    <source>
        <dbReference type="EMBL" id="RDI75993.1"/>
    </source>
</evidence>
<dbReference type="GO" id="GO:0009425">
    <property type="term" value="C:bacterial-type flagellum basal body"/>
    <property type="evidence" value="ECO:0007669"/>
    <property type="project" value="InterPro"/>
</dbReference>
<dbReference type="PANTHER" id="PTHR43484">
    <property type="match status" value="1"/>
</dbReference>
<evidence type="ECO:0000256" key="4">
    <source>
        <dbReference type="ARBA" id="ARBA00022500"/>
    </source>
</evidence>
<name>A0A7M2Z2L8_9ACTN</name>
<feature type="region of interest" description="Disordered" evidence="7">
    <location>
        <begin position="1"/>
        <end position="29"/>
    </location>
</feature>
<comment type="subcellular location">
    <subcellularLocation>
        <location evidence="1">Cell membrane</location>
        <topology evidence="1">Peripheral membrane protein</topology>
        <orientation evidence="1">Cytoplasmic side</orientation>
    </subcellularLocation>
</comment>
<feature type="domain" description="Flagellar motor switch protein FliN-like C-terminal" evidence="8">
    <location>
        <begin position="58"/>
        <end position="127"/>
    </location>
</feature>
<keyword evidence="10" id="KW-1185">Reference proteome</keyword>
<dbReference type="Pfam" id="PF01052">
    <property type="entry name" value="FliMN_C"/>
    <property type="match status" value="1"/>
</dbReference>
<evidence type="ECO:0000313" key="10">
    <source>
        <dbReference type="Proteomes" id="UP000254134"/>
    </source>
</evidence>
<dbReference type="PANTHER" id="PTHR43484:SF1">
    <property type="entry name" value="FLAGELLAR MOTOR SWITCH PROTEIN FLIN"/>
    <property type="match status" value="1"/>
</dbReference>
<keyword evidence="3" id="KW-1003">Cell membrane</keyword>
<dbReference type="Gene3D" id="2.30.330.10">
    <property type="entry name" value="SpoA-like"/>
    <property type="match status" value="1"/>
</dbReference>
<dbReference type="EMBL" id="QQZY01000001">
    <property type="protein sequence ID" value="RDI75993.1"/>
    <property type="molecule type" value="Genomic_DNA"/>
</dbReference>
<evidence type="ECO:0000256" key="7">
    <source>
        <dbReference type="SAM" id="MobiDB-lite"/>
    </source>
</evidence>
<comment type="similarity">
    <text evidence="2">Belongs to the FliN/MopA/SpaO family.</text>
</comment>
<dbReference type="GO" id="GO:0071973">
    <property type="term" value="P:bacterial-type flagellum-dependent cell motility"/>
    <property type="evidence" value="ECO:0007669"/>
    <property type="project" value="InterPro"/>
</dbReference>